<keyword evidence="2" id="KW-1185">Reference proteome</keyword>
<evidence type="ECO:0000313" key="2">
    <source>
        <dbReference type="Proteomes" id="UP000694846"/>
    </source>
</evidence>
<gene>
    <name evidence="3" type="primary">LOC112687868</name>
</gene>
<feature type="compositionally biased region" description="Basic and acidic residues" evidence="1">
    <location>
        <begin position="1"/>
        <end position="19"/>
    </location>
</feature>
<protein>
    <submittedName>
        <fullName evidence="3">Zinc finger MYM-type protein 6-like</fullName>
    </submittedName>
</protein>
<feature type="region of interest" description="Disordered" evidence="1">
    <location>
        <begin position="1"/>
        <end position="23"/>
    </location>
</feature>
<dbReference type="AlphaFoldDB" id="A0A8B8G0R8"/>
<sequence>MEGQESAKRKFRGGAEKKREKNKRLLSNEAEKFCLAFSKSDDESKFTSGLFDIDPKHLYSRIHEHENSKNHFYSSESYMMQFKEKTIDILLFNDQLYKRMLEIKDRKLAFERIIDVVKLIGKRGMSFRGEYESAKDLSNPNVSHGNFLDIVLLLAKYDVILNKHVQSVTKKANINTTPGRINKKKKMSEEINSAGMYSIQIDTTQDISVIDICSVVIRYISQNNLQSLEPTVFEIAISFLSPKKTTGLALCDLVSSNLSENNIDIKQCIGSSTDGASNMIGQYKGFSLWLEKESPNQIHIWCYAHCLNLIILEATSISTASVSLFGLLKSCATFLRDSHKRMDVWRSVTTDSRV</sequence>
<dbReference type="PANTHER" id="PTHR45749:SF21">
    <property type="entry name" value="DUF4371 DOMAIN-CONTAINING PROTEIN"/>
    <property type="match status" value="1"/>
</dbReference>
<evidence type="ECO:0000256" key="1">
    <source>
        <dbReference type="SAM" id="MobiDB-lite"/>
    </source>
</evidence>
<evidence type="ECO:0000313" key="3">
    <source>
        <dbReference type="RefSeq" id="XP_025416617.1"/>
    </source>
</evidence>
<dbReference type="GeneID" id="112687868"/>
<proteinExistence type="predicted"/>
<dbReference type="SUPFAM" id="SSF53098">
    <property type="entry name" value="Ribonuclease H-like"/>
    <property type="match status" value="1"/>
</dbReference>
<dbReference type="InterPro" id="IPR012337">
    <property type="entry name" value="RNaseH-like_sf"/>
</dbReference>
<dbReference type="RefSeq" id="XP_025416617.1">
    <property type="nucleotide sequence ID" value="XM_025560832.1"/>
</dbReference>
<dbReference type="OrthoDB" id="6625518at2759"/>
<dbReference type="Proteomes" id="UP000694846">
    <property type="component" value="Unplaced"/>
</dbReference>
<reference evidence="3" key="1">
    <citation type="submission" date="2025-08" db="UniProtKB">
        <authorList>
            <consortium name="RefSeq"/>
        </authorList>
    </citation>
    <scope>IDENTIFICATION</scope>
    <source>
        <tissue evidence="3">Whole body</tissue>
    </source>
</reference>
<accession>A0A8B8G0R8</accession>
<organism evidence="2 3">
    <name type="scientific">Sipha flava</name>
    <name type="common">yellow sugarcane aphid</name>
    <dbReference type="NCBI Taxonomy" id="143950"/>
    <lineage>
        <taxon>Eukaryota</taxon>
        <taxon>Metazoa</taxon>
        <taxon>Ecdysozoa</taxon>
        <taxon>Arthropoda</taxon>
        <taxon>Hexapoda</taxon>
        <taxon>Insecta</taxon>
        <taxon>Pterygota</taxon>
        <taxon>Neoptera</taxon>
        <taxon>Paraneoptera</taxon>
        <taxon>Hemiptera</taxon>
        <taxon>Sternorrhyncha</taxon>
        <taxon>Aphidomorpha</taxon>
        <taxon>Aphidoidea</taxon>
        <taxon>Aphididae</taxon>
        <taxon>Sipha</taxon>
    </lineage>
</organism>
<dbReference type="PANTHER" id="PTHR45749">
    <property type="match status" value="1"/>
</dbReference>
<name>A0A8B8G0R8_9HEMI</name>